<sequence>METAEHETIKETICKKLREWFGASLSEYPSSGHELDVFAVTPDGISIGVEIIWTPTENNFLRCLNLIQQSDARVKIVIANPKIISNPKYLREFAKVAIAQRKKGVLIHGELVDGRKILEDPKFVETEVKSITYDLVQKVSYEHVEKAVEVSLPEIPKPDEVKEYLIPNLFPVVSYPSKIFSAPTSVRTEPEVFRVLGNEVSAYPFILKNKRIYTFHDLRDTSSPFRPIISVEDITEENVAEWLKDGQKRNDLIRLLNLALRIYCMKRNMYYDKKHKRYFCLLREDGKDYTFTWRVRGKRVIAKKHHDRRGNLLYCMHYAASLRFMFLNNQLFSKIEPTITFTSDGRQPLHSNRIMSLLSKRLPKQFNDTYLKLVMFWAKYLSRLDVILSIPAGEQTVEIRTVPIEIPISVGIAKEDSRNDV</sequence>
<reference evidence="1" key="1">
    <citation type="journal article" date="2020" name="mSystems">
        <title>Genome- and Community-Level Interaction Insights into Carbon Utilization and Element Cycling Functions of Hydrothermarchaeota in Hydrothermal Sediment.</title>
        <authorList>
            <person name="Zhou Z."/>
            <person name="Liu Y."/>
            <person name="Xu W."/>
            <person name="Pan J."/>
            <person name="Luo Z.H."/>
            <person name="Li M."/>
        </authorList>
    </citation>
    <scope>NUCLEOTIDE SEQUENCE [LARGE SCALE GENOMIC DNA]</scope>
    <source>
        <strain evidence="1">SpSt-640</strain>
    </source>
</reference>
<proteinExistence type="predicted"/>
<dbReference type="EMBL" id="DTBH01000142">
    <property type="protein sequence ID" value="HGQ77565.1"/>
    <property type="molecule type" value="Genomic_DNA"/>
</dbReference>
<protein>
    <submittedName>
        <fullName evidence="1">Uncharacterized protein</fullName>
    </submittedName>
</protein>
<name>A0A7V4FJB5_FERPE</name>
<organism evidence="1">
    <name type="scientific">Fervidobacterium pennivorans</name>
    <dbReference type="NCBI Taxonomy" id="93466"/>
    <lineage>
        <taxon>Bacteria</taxon>
        <taxon>Thermotogati</taxon>
        <taxon>Thermotogota</taxon>
        <taxon>Thermotogae</taxon>
        <taxon>Thermotogales</taxon>
        <taxon>Fervidobacteriaceae</taxon>
        <taxon>Fervidobacterium</taxon>
    </lineage>
</organism>
<evidence type="ECO:0000313" key="1">
    <source>
        <dbReference type="EMBL" id="HGQ77565.1"/>
    </source>
</evidence>
<comment type="caution">
    <text evidence="1">The sequence shown here is derived from an EMBL/GenBank/DDBJ whole genome shotgun (WGS) entry which is preliminary data.</text>
</comment>
<gene>
    <name evidence="1" type="ORF">ENU12_06655</name>
</gene>
<dbReference type="AlphaFoldDB" id="A0A7V4FJB5"/>
<accession>A0A7V4FJB5</accession>